<organism evidence="3 4">
    <name type="scientific">Novosphingobium hassiacum</name>
    <dbReference type="NCBI Taxonomy" id="173676"/>
    <lineage>
        <taxon>Bacteria</taxon>
        <taxon>Pseudomonadati</taxon>
        <taxon>Pseudomonadota</taxon>
        <taxon>Alphaproteobacteria</taxon>
        <taxon>Sphingomonadales</taxon>
        <taxon>Sphingomonadaceae</taxon>
        <taxon>Novosphingobium</taxon>
    </lineage>
</organism>
<dbReference type="Gene3D" id="3.40.50.720">
    <property type="entry name" value="NAD(P)-binding Rossmann-like Domain"/>
    <property type="match status" value="1"/>
</dbReference>
<dbReference type="PANTHER" id="PTHR24321:SF8">
    <property type="entry name" value="ESTRADIOL 17-BETA-DEHYDROGENASE 8-RELATED"/>
    <property type="match status" value="1"/>
</dbReference>
<evidence type="ECO:0000313" key="3">
    <source>
        <dbReference type="EMBL" id="MBB3862339.1"/>
    </source>
</evidence>
<sequence length="193" mass="20542">MNVDITDPASVKGMIDQTIEAFGALNVLVNNAALFGALRPGPFDQIASAEWDRVMSVSTRGPFECIKAAIPHLRRAAGSKIINVASTTPYMGQPMMLHYVTSKGAIIALTHALARELGSDGICVNALAPGLTMSEAVRQSFTQDRVDANVAVRALMREQLPDDLVGGLVFLASRESDFMTGQTLVIDGGVILK</sequence>
<reference evidence="3 4" key="1">
    <citation type="submission" date="2020-08" db="EMBL/GenBank/DDBJ databases">
        <title>Genomic Encyclopedia of Type Strains, Phase IV (KMG-IV): sequencing the most valuable type-strain genomes for metagenomic binning, comparative biology and taxonomic classification.</title>
        <authorList>
            <person name="Goeker M."/>
        </authorList>
    </citation>
    <scope>NUCLEOTIDE SEQUENCE [LARGE SCALE GENOMIC DNA]</scope>
    <source>
        <strain evidence="3 4">DSM 14552</strain>
    </source>
</reference>
<dbReference type="AlphaFoldDB" id="A0A7W6EXY8"/>
<dbReference type="InterPro" id="IPR036291">
    <property type="entry name" value="NAD(P)-bd_dom_sf"/>
</dbReference>
<dbReference type="InterPro" id="IPR002347">
    <property type="entry name" value="SDR_fam"/>
</dbReference>
<comment type="similarity">
    <text evidence="1">Belongs to the short-chain dehydrogenases/reductases (SDR) family.</text>
</comment>
<comment type="caution">
    <text evidence="3">The sequence shown here is derived from an EMBL/GenBank/DDBJ whole genome shotgun (WGS) entry which is preliminary data.</text>
</comment>
<evidence type="ECO:0000313" key="4">
    <source>
        <dbReference type="Proteomes" id="UP000562395"/>
    </source>
</evidence>
<protein>
    <submittedName>
        <fullName evidence="3">NAD(P)-dependent dehydrogenase (Short-subunit alcohol dehydrogenase family)</fullName>
    </submittedName>
</protein>
<keyword evidence="4" id="KW-1185">Reference proteome</keyword>
<evidence type="ECO:0000256" key="2">
    <source>
        <dbReference type="ARBA" id="ARBA00023002"/>
    </source>
</evidence>
<keyword evidence="2" id="KW-0560">Oxidoreductase</keyword>
<proteinExistence type="inferred from homology"/>
<evidence type="ECO:0000256" key="1">
    <source>
        <dbReference type="ARBA" id="ARBA00006484"/>
    </source>
</evidence>
<dbReference type="EMBL" id="JACICY010000012">
    <property type="protein sequence ID" value="MBB3862339.1"/>
    <property type="molecule type" value="Genomic_DNA"/>
</dbReference>
<dbReference type="Pfam" id="PF13561">
    <property type="entry name" value="adh_short_C2"/>
    <property type="match status" value="1"/>
</dbReference>
<dbReference type="PRINTS" id="PR00081">
    <property type="entry name" value="GDHRDH"/>
</dbReference>
<dbReference type="PRINTS" id="PR00080">
    <property type="entry name" value="SDRFAMILY"/>
</dbReference>
<dbReference type="PANTHER" id="PTHR24321">
    <property type="entry name" value="DEHYDROGENASES, SHORT CHAIN"/>
    <property type="match status" value="1"/>
</dbReference>
<dbReference type="SUPFAM" id="SSF51735">
    <property type="entry name" value="NAD(P)-binding Rossmann-fold domains"/>
    <property type="match status" value="1"/>
</dbReference>
<dbReference type="Proteomes" id="UP000562395">
    <property type="component" value="Unassembled WGS sequence"/>
</dbReference>
<dbReference type="InterPro" id="IPR020904">
    <property type="entry name" value="Sc_DH/Rdtase_CS"/>
</dbReference>
<dbReference type="PROSITE" id="PS00061">
    <property type="entry name" value="ADH_SHORT"/>
    <property type="match status" value="1"/>
</dbReference>
<gene>
    <name evidence="3" type="ORF">GGQ88_003639</name>
</gene>
<dbReference type="CDD" id="cd05233">
    <property type="entry name" value="SDR_c"/>
    <property type="match status" value="1"/>
</dbReference>
<name>A0A7W6EXY8_9SPHN</name>
<accession>A0A7W6EXY8</accession>
<dbReference type="GO" id="GO:0016491">
    <property type="term" value="F:oxidoreductase activity"/>
    <property type="evidence" value="ECO:0007669"/>
    <property type="project" value="UniProtKB-KW"/>
</dbReference>